<keyword evidence="6" id="KW-1185">Reference proteome</keyword>
<dbReference type="InterPro" id="IPR012337">
    <property type="entry name" value="RNaseH-like_sf"/>
</dbReference>
<dbReference type="PANTHER" id="PTHR23044:SF61">
    <property type="entry name" value="3'-5' EXORIBONUCLEASE 1-RELATED"/>
    <property type="match status" value="1"/>
</dbReference>
<keyword evidence="1" id="KW-0540">Nuclease</keyword>
<name>A0AAW1HEJ2_SAPOF</name>
<dbReference type="InterPro" id="IPR013520">
    <property type="entry name" value="Ribonucl_H"/>
</dbReference>
<dbReference type="InterPro" id="IPR051274">
    <property type="entry name" value="3-5_Exoribonuclease"/>
</dbReference>
<protein>
    <recommendedName>
        <fullName evidence="4">Exonuclease domain-containing protein</fullName>
    </recommendedName>
</protein>
<dbReference type="Proteomes" id="UP001443914">
    <property type="component" value="Unassembled WGS sequence"/>
</dbReference>
<accession>A0AAW1HEJ2</accession>
<evidence type="ECO:0000259" key="4">
    <source>
        <dbReference type="SMART" id="SM00479"/>
    </source>
</evidence>
<dbReference type="Gene3D" id="3.30.420.10">
    <property type="entry name" value="Ribonuclease H-like superfamily/Ribonuclease H"/>
    <property type="match status" value="1"/>
</dbReference>
<evidence type="ECO:0000256" key="3">
    <source>
        <dbReference type="ARBA" id="ARBA00022839"/>
    </source>
</evidence>
<reference evidence="5" key="1">
    <citation type="submission" date="2024-03" db="EMBL/GenBank/DDBJ databases">
        <title>WGS assembly of Saponaria officinalis var. Norfolk2.</title>
        <authorList>
            <person name="Jenkins J."/>
            <person name="Shu S."/>
            <person name="Grimwood J."/>
            <person name="Barry K."/>
            <person name="Goodstein D."/>
            <person name="Schmutz J."/>
            <person name="Leebens-Mack J."/>
            <person name="Osbourn A."/>
        </authorList>
    </citation>
    <scope>NUCLEOTIDE SEQUENCE [LARGE SCALE GENOMIC DNA]</scope>
    <source>
        <strain evidence="5">JIC</strain>
    </source>
</reference>
<proteinExistence type="predicted"/>
<dbReference type="SUPFAM" id="SSF53098">
    <property type="entry name" value="Ribonuclease H-like"/>
    <property type="match status" value="1"/>
</dbReference>
<dbReference type="GO" id="GO:0003676">
    <property type="term" value="F:nucleic acid binding"/>
    <property type="evidence" value="ECO:0007669"/>
    <property type="project" value="InterPro"/>
</dbReference>
<dbReference type="AlphaFoldDB" id="A0AAW1HEJ2"/>
<comment type="caution">
    <text evidence="5">The sequence shown here is derived from an EMBL/GenBank/DDBJ whole genome shotgun (WGS) entry which is preliminary data.</text>
</comment>
<evidence type="ECO:0000313" key="6">
    <source>
        <dbReference type="Proteomes" id="UP001443914"/>
    </source>
</evidence>
<evidence type="ECO:0000256" key="2">
    <source>
        <dbReference type="ARBA" id="ARBA00022801"/>
    </source>
</evidence>
<gene>
    <name evidence="5" type="ORF">RND81_12G234800</name>
</gene>
<dbReference type="SMART" id="SM00479">
    <property type="entry name" value="EXOIII"/>
    <property type="match status" value="1"/>
</dbReference>
<feature type="domain" description="Exonuclease" evidence="4">
    <location>
        <begin position="122"/>
        <end position="307"/>
    </location>
</feature>
<dbReference type="InterPro" id="IPR047201">
    <property type="entry name" value="ERI-1_3'hExo-like"/>
</dbReference>
<organism evidence="5 6">
    <name type="scientific">Saponaria officinalis</name>
    <name type="common">Common soapwort</name>
    <name type="synonym">Lychnis saponaria</name>
    <dbReference type="NCBI Taxonomy" id="3572"/>
    <lineage>
        <taxon>Eukaryota</taxon>
        <taxon>Viridiplantae</taxon>
        <taxon>Streptophyta</taxon>
        <taxon>Embryophyta</taxon>
        <taxon>Tracheophyta</taxon>
        <taxon>Spermatophyta</taxon>
        <taxon>Magnoliopsida</taxon>
        <taxon>eudicotyledons</taxon>
        <taxon>Gunneridae</taxon>
        <taxon>Pentapetalae</taxon>
        <taxon>Caryophyllales</taxon>
        <taxon>Caryophyllaceae</taxon>
        <taxon>Caryophylleae</taxon>
        <taxon>Saponaria</taxon>
    </lineage>
</organism>
<keyword evidence="2" id="KW-0378">Hydrolase</keyword>
<dbReference type="InterPro" id="IPR036397">
    <property type="entry name" value="RNaseH_sf"/>
</dbReference>
<evidence type="ECO:0000256" key="1">
    <source>
        <dbReference type="ARBA" id="ARBA00022722"/>
    </source>
</evidence>
<dbReference type="Pfam" id="PF00929">
    <property type="entry name" value="RNase_T"/>
    <property type="match status" value="1"/>
</dbReference>
<sequence length="331" mass="38007">MAFSRVCISMNPFVHYTCLGSSLFHVNFTPRIPAFTTTFRSLTLSASLSAQHSGDHSSDPPLLTVKPSWKPFWKPTCLYFTQGKCTLMDDAFHLGKFDHSCSVPLEAELAKSDKLRPQNIDFLLVLDLEGKVEILEFPVVIIDAKTMQAVDFFHRFVRPSNMSEQMINQYIEGKYGKLGVDRVWHDTAISFEEVIQEFEAWITRHQLWEKELGGPLRKAAFVTCGNWDIKTKIPQQCQVCGMKIPSYFMEWINIKDVYLNFYNRRASGMKTMLNDLKIKLLGSHHLGIDDTKNIARVVQRMLADGAVMKITARRKLDSPESVEFLFKNRIK</sequence>
<dbReference type="CDD" id="cd06133">
    <property type="entry name" value="ERI-1_3'hExo_like"/>
    <property type="match status" value="1"/>
</dbReference>
<dbReference type="EMBL" id="JBDFQZ010000012">
    <property type="protein sequence ID" value="KAK9674471.1"/>
    <property type="molecule type" value="Genomic_DNA"/>
</dbReference>
<evidence type="ECO:0000313" key="5">
    <source>
        <dbReference type="EMBL" id="KAK9674471.1"/>
    </source>
</evidence>
<keyword evidence="3" id="KW-0269">Exonuclease</keyword>
<dbReference type="PANTHER" id="PTHR23044">
    <property type="entry name" value="3'-5' EXONUCLEASE ERI1-RELATED"/>
    <property type="match status" value="1"/>
</dbReference>
<dbReference type="GO" id="GO:0000175">
    <property type="term" value="F:3'-5'-RNA exonuclease activity"/>
    <property type="evidence" value="ECO:0007669"/>
    <property type="project" value="InterPro"/>
</dbReference>